<organism evidence="1 2">
    <name type="scientific">Escherichia phage vB_EcoP_PAS7</name>
    <dbReference type="NCBI Taxonomy" id="3053875"/>
    <lineage>
        <taxon>Viruses</taxon>
        <taxon>Duplodnaviria</taxon>
        <taxon>Heunggongvirae</taxon>
        <taxon>Uroviricota</taxon>
        <taxon>Caudoviricetes</taxon>
        <taxon>Autographivirales</taxon>
        <taxon>Autoscriptoviridae</taxon>
        <taxon>Slopekvirinae</taxon>
        <taxon>Cepavirus</taxon>
        <taxon>Cepavirus PAS7</taxon>
    </lineage>
</organism>
<keyword evidence="2" id="KW-1185">Reference proteome</keyword>
<dbReference type="EMBL" id="OQ921331">
    <property type="protein sequence ID" value="WMX18801.1"/>
    <property type="molecule type" value="Genomic_DNA"/>
</dbReference>
<name>A0AA51Z013_9CAUD</name>
<reference evidence="1" key="1">
    <citation type="submission" date="2023-05" db="EMBL/GenBank/DDBJ databases">
        <title>Complete genome sequence of three non-O157 smooth Escherichia coli infecting phages.</title>
        <authorList>
            <person name="Pas C."/>
            <person name="Briers Y."/>
            <person name="Fieseler L."/>
        </authorList>
    </citation>
    <scope>NUCLEOTIDE SEQUENCE</scope>
</reference>
<evidence type="ECO:0000313" key="1">
    <source>
        <dbReference type="EMBL" id="WMX18801.1"/>
    </source>
</evidence>
<dbReference type="Proteomes" id="UP001182171">
    <property type="component" value="Segment"/>
</dbReference>
<protein>
    <submittedName>
        <fullName evidence="1">Uncharacterized protein</fullName>
    </submittedName>
</protein>
<proteinExistence type="predicted"/>
<accession>A0AA51Z013</accession>
<evidence type="ECO:0000313" key="2">
    <source>
        <dbReference type="Proteomes" id="UP001182171"/>
    </source>
</evidence>
<sequence length="267" mass="28812">MTINLSSLNSLVNSTVEAQGIDQSVTQSGGNFADVLLPRGSYYGRFMEYIELGKKIPMHMGKPTGKPAVMNVRLGFIVYTPDGSIKRINPFPMAISSFEKAKFKQVFDKMNYDGTLKHMAQRLGQAFMFEVEQYTSKTGKTSNTIDFLSLRQLPKFDPNTGAPIELPALDESGLRLFLFDNPTKETWDSLHIEKNNFIQEDILQAVNFEGSALQQMLMGGVPDMAAMAAPAAAPAAPVALTAPAAPAAPMTAPVAPAMPAAPVAPAI</sequence>